<dbReference type="InterPro" id="IPR036662">
    <property type="entry name" value="PTS_EIIA_man-typ_sf"/>
</dbReference>
<dbReference type="InterPro" id="IPR051471">
    <property type="entry name" value="Bacterial_PTS_sugar_comp"/>
</dbReference>
<name>A0A4R8ABC4_9FIRM</name>
<comment type="caution">
    <text evidence="3">The sequence shown here is derived from an EMBL/GenBank/DDBJ whole genome shotgun (WGS) entry which is preliminary data.</text>
</comment>
<proteinExistence type="predicted"/>
<dbReference type="OrthoDB" id="6578004at2"/>
<evidence type="ECO:0000259" key="2">
    <source>
        <dbReference type="PROSITE" id="PS51096"/>
    </source>
</evidence>
<dbReference type="PROSITE" id="PS51096">
    <property type="entry name" value="PTS_EIIA_TYPE_4"/>
    <property type="match status" value="1"/>
</dbReference>
<dbReference type="SUPFAM" id="SSF53062">
    <property type="entry name" value="PTS system fructose IIA component-like"/>
    <property type="match status" value="1"/>
</dbReference>
<dbReference type="GO" id="GO:0016020">
    <property type="term" value="C:membrane"/>
    <property type="evidence" value="ECO:0007669"/>
    <property type="project" value="InterPro"/>
</dbReference>
<keyword evidence="4" id="KW-1185">Reference proteome</keyword>
<dbReference type="RefSeq" id="WP_134167796.1">
    <property type="nucleotide sequence ID" value="NZ_SODD01000003.1"/>
</dbReference>
<gene>
    <name evidence="3" type="ORF">EDD63_10334</name>
</gene>
<dbReference type="PANTHER" id="PTHR33799:SF1">
    <property type="entry name" value="PTS SYSTEM MANNOSE-SPECIFIC EIIAB COMPONENT-RELATED"/>
    <property type="match status" value="1"/>
</dbReference>
<dbReference type="GO" id="GO:0016740">
    <property type="term" value="F:transferase activity"/>
    <property type="evidence" value="ECO:0007669"/>
    <property type="project" value="UniProtKB-KW"/>
</dbReference>
<dbReference type="Gene3D" id="3.40.50.510">
    <property type="entry name" value="Phosphotransferase system, mannose-type IIA component"/>
    <property type="match status" value="1"/>
</dbReference>
<dbReference type="EMBL" id="SODD01000003">
    <property type="protein sequence ID" value="TDW25747.1"/>
    <property type="molecule type" value="Genomic_DNA"/>
</dbReference>
<dbReference type="PANTHER" id="PTHR33799">
    <property type="entry name" value="PTS PERMEASE-RELATED-RELATED"/>
    <property type="match status" value="1"/>
</dbReference>
<feature type="domain" description="PTS EIIA type-4" evidence="2">
    <location>
        <begin position="1"/>
        <end position="121"/>
    </location>
</feature>
<dbReference type="InterPro" id="IPR004701">
    <property type="entry name" value="PTS_EIIA_man-typ"/>
</dbReference>
<dbReference type="Proteomes" id="UP000294743">
    <property type="component" value="Unassembled WGS sequence"/>
</dbReference>
<organism evidence="3 4">
    <name type="scientific">Breznakia blatticola</name>
    <dbReference type="NCBI Taxonomy" id="1754012"/>
    <lineage>
        <taxon>Bacteria</taxon>
        <taxon>Bacillati</taxon>
        <taxon>Bacillota</taxon>
        <taxon>Erysipelotrichia</taxon>
        <taxon>Erysipelotrichales</taxon>
        <taxon>Erysipelotrichaceae</taxon>
        <taxon>Breznakia</taxon>
    </lineage>
</organism>
<accession>A0A4R8ABC4</accession>
<keyword evidence="1" id="KW-0808">Transferase</keyword>
<dbReference type="GO" id="GO:0009401">
    <property type="term" value="P:phosphoenolpyruvate-dependent sugar phosphotransferase system"/>
    <property type="evidence" value="ECO:0007669"/>
    <property type="project" value="InterPro"/>
</dbReference>
<reference evidence="3 4" key="1">
    <citation type="submission" date="2019-03" db="EMBL/GenBank/DDBJ databases">
        <title>Genomic Encyclopedia of Type Strains, Phase IV (KMG-IV): sequencing the most valuable type-strain genomes for metagenomic binning, comparative biology and taxonomic classification.</title>
        <authorList>
            <person name="Goeker M."/>
        </authorList>
    </citation>
    <scope>NUCLEOTIDE SEQUENCE [LARGE SCALE GENOMIC DNA]</scope>
    <source>
        <strain evidence="3 4">DSM 28867</strain>
    </source>
</reference>
<dbReference type="Pfam" id="PF03610">
    <property type="entry name" value="EIIA-man"/>
    <property type="match status" value="1"/>
</dbReference>
<evidence type="ECO:0000313" key="4">
    <source>
        <dbReference type="Proteomes" id="UP000294743"/>
    </source>
</evidence>
<evidence type="ECO:0000256" key="1">
    <source>
        <dbReference type="ARBA" id="ARBA00022679"/>
    </source>
</evidence>
<protein>
    <submittedName>
        <fullName evidence="3">Fructoselysine and glucoselysine-specific PTS system IIA component</fullName>
    </submittedName>
</protein>
<dbReference type="AlphaFoldDB" id="A0A4R8ABC4"/>
<sequence length="140" mass="15620">MRKIVVATHASFAKGIKESVEFIIGKQEMLQDMCAYVTQDFDIEKEISSILDELGDDDTLVVLVDLFGGSVSNAFAARIQDERVHVVTGVNFPLLLDLLLNQDDDVESVIQRAVQSGKDGILYVNQVLNEQMEEEDELDD</sequence>
<evidence type="ECO:0000313" key="3">
    <source>
        <dbReference type="EMBL" id="TDW25747.1"/>
    </source>
</evidence>